<keyword evidence="2" id="KW-1185">Reference proteome</keyword>
<organism evidence="1 2">
    <name type="scientific">Vreelandella rituensis</name>
    <dbReference type="NCBI Taxonomy" id="2282306"/>
    <lineage>
        <taxon>Bacteria</taxon>
        <taxon>Pseudomonadati</taxon>
        <taxon>Pseudomonadota</taxon>
        <taxon>Gammaproteobacteria</taxon>
        <taxon>Oceanospirillales</taxon>
        <taxon>Halomonadaceae</taxon>
        <taxon>Vreelandella</taxon>
    </lineage>
</organism>
<reference evidence="1 2" key="1">
    <citation type="submission" date="2018-07" db="EMBL/GenBank/DDBJ databases">
        <title>Halomonas rutogse sp. nov., isolated from Lake TangqianCo on Tibetan Plateau.</title>
        <authorList>
            <person name="Lu H."/>
            <person name="Xing P."/>
            <person name="Wu Q."/>
        </authorList>
    </citation>
    <scope>NUCLEOTIDE SEQUENCE [LARGE SCALE GENOMIC DNA]</scope>
    <source>
        <strain evidence="1 2">TQ8S</strain>
    </source>
</reference>
<evidence type="ECO:0000313" key="2">
    <source>
        <dbReference type="Proteomes" id="UP000253204"/>
    </source>
</evidence>
<dbReference type="Proteomes" id="UP000253204">
    <property type="component" value="Unassembled WGS sequence"/>
</dbReference>
<accession>A0A368TP94</accession>
<dbReference type="AlphaFoldDB" id="A0A368TP94"/>
<protein>
    <recommendedName>
        <fullName evidence="3">ParB/Sulfiredoxin domain-containing protein</fullName>
    </recommendedName>
</protein>
<comment type="caution">
    <text evidence="1">The sequence shown here is derived from an EMBL/GenBank/DDBJ whole genome shotgun (WGS) entry which is preliminary data.</text>
</comment>
<evidence type="ECO:0008006" key="3">
    <source>
        <dbReference type="Google" id="ProtNLM"/>
    </source>
</evidence>
<gene>
    <name evidence="1" type="ORF">DU506_19165</name>
</gene>
<dbReference type="EMBL" id="QPIJ01000075">
    <property type="protein sequence ID" value="RCV86057.1"/>
    <property type="molecule type" value="Genomic_DNA"/>
</dbReference>
<sequence>MIQQAFEQPGRERELLREALREFYADWQPANAAEFLGIPTAQAGKLVDLPTWQTTLPWESRNLAKINIQRQRTELRENTRILGRRLGIDAGWKFCGPVSTDKLEIEVERLARLLESIRLKGICRHDGQDGDICAIVLTKPDGRWRWVVNKGQHRYAVISALGASRITIRVEQFIRREEVTFWPAVVSGVFTQDIALKIFDDYFAPHSITPPPKKTVALFV</sequence>
<evidence type="ECO:0000313" key="1">
    <source>
        <dbReference type="EMBL" id="RCV86057.1"/>
    </source>
</evidence>
<name>A0A368TP94_9GAMM</name>
<proteinExistence type="predicted"/>